<evidence type="ECO:0000313" key="6">
    <source>
        <dbReference type="Proteomes" id="UP001187192"/>
    </source>
</evidence>
<dbReference type="PRINTS" id="PR00420">
    <property type="entry name" value="RNGMNOXGNASE"/>
</dbReference>
<evidence type="ECO:0000256" key="3">
    <source>
        <dbReference type="ARBA" id="ARBA00024018"/>
    </source>
</evidence>
<dbReference type="Gene3D" id="3.50.50.60">
    <property type="entry name" value="FAD/NAD(P)-binding domain"/>
    <property type="match status" value="1"/>
</dbReference>
<dbReference type="InterPro" id="IPR002938">
    <property type="entry name" value="FAD-bd"/>
</dbReference>
<dbReference type="InterPro" id="IPR044560">
    <property type="entry name" value="MOase"/>
</dbReference>
<dbReference type="InterPro" id="IPR036188">
    <property type="entry name" value="FAD/NAD-bd_sf"/>
</dbReference>
<keyword evidence="2" id="KW-0503">Monooxygenase</keyword>
<dbReference type="Proteomes" id="UP001187192">
    <property type="component" value="Unassembled WGS sequence"/>
</dbReference>
<reference evidence="5" key="1">
    <citation type="submission" date="2023-07" db="EMBL/GenBank/DDBJ databases">
        <title>draft genome sequence of fig (Ficus carica).</title>
        <authorList>
            <person name="Takahashi T."/>
            <person name="Nishimura K."/>
        </authorList>
    </citation>
    <scope>NUCLEOTIDE SEQUENCE</scope>
</reference>
<dbReference type="PANTHER" id="PTHR45934:SF2">
    <property type="entry name" value="MONOOXYGENASE 1"/>
    <property type="match status" value="1"/>
</dbReference>
<organism evidence="5 6">
    <name type="scientific">Ficus carica</name>
    <name type="common">Common fig</name>
    <dbReference type="NCBI Taxonomy" id="3494"/>
    <lineage>
        <taxon>Eukaryota</taxon>
        <taxon>Viridiplantae</taxon>
        <taxon>Streptophyta</taxon>
        <taxon>Embryophyta</taxon>
        <taxon>Tracheophyta</taxon>
        <taxon>Spermatophyta</taxon>
        <taxon>Magnoliopsida</taxon>
        <taxon>eudicotyledons</taxon>
        <taxon>Gunneridae</taxon>
        <taxon>Pentapetalae</taxon>
        <taxon>rosids</taxon>
        <taxon>fabids</taxon>
        <taxon>Rosales</taxon>
        <taxon>Moraceae</taxon>
        <taxon>Ficeae</taxon>
        <taxon>Ficus</taxon>
    </lineage>
</organism>
<dbReference type="AlphaFoldDB" id="A0AA87YZA9"/>
<comment type="similarity">
    <text evidence="3">Belongs to the 3-hydroxybenzoate 6-hydroxylase family.</text>
</comment>
<comment type="caution">
    <text evidence="5">The sequence shown here is derived from an EMBL/GenBank/DDBJ whole genome shotgun (WGS) entry which is preliminary data.</text>
</comment>
<evidence type="ECO:0000259" key="4">
    <source>
        <dbReference type="Pfam" id="PF01494"/>
    </source>
</evidence>
<dbReference type="SUPFAM" id="SSF51905">
    <property type="entry name" value="FAD/NAD(P)-binding domain"/>
    <property type="match status" value="1"/>
</dbReference>
<dbReference type="GO" id="GO:0004497">
    <property type="term" value="F:monooxygenase activity"/>
    <property type="evidence" value="ECO:0007669"/>
    <property type="project" value="UniProtKB-KW"/>
</dbReference>
<evidence type="ECO:0000256" key="2">
    <source>
        <dbReference type="ARBA" id="ARBA00023033"/>
    </source>
</evidence>
<dbReference type="EMBL" id="BTGU01004066">
    <property type="protein sequence ID" value="GMN21950.1"/>
    <property type="molecule type" value="Genomic_DNA"/>
</dbReference>
<gene>
    <name evidence="5" type="ORF">TIFTF001_045578</name>
</gene>
<accession>A0AA87YZA9</accession>
<proteinExistence type="inferred from homology"/>
<evidence type="ECO:0000313" key="5">
    <source>
        <dbReference type="EMBL" id="GMN21950.1"/>
    </source>
</evidence>
<keyword evidence="6" id="KW-1185">Reference proteome</keyword>
<name>A0AA87YZA9_FICCA</name>
<dbReference type="PANTHER" id="PTHR45934">
    <property type="entry name" value="FAD/NAD(P)-BINDING OXIDOREDUCTASE FAMILY PROTEIN"/>
    <property type="match status" value="1"/>
</dbReference>
<feature type="domain" description="FAD-binding" evidence="4">
    <location>
        <begin position="4"/>
        <end position="222"/>
    </location>
</feature>
<dbReference type="Pfam" id="PF01494">
    <property type="entry name" value="FAD_binding_3"/>
    <property type="match status" value="1"/>
</dbReference>
<keyword evidence="1" id="KW-0560">Oxidoreductase</keyword>
<evidence type="ECO:0000256" key="1">
    <source>
        <dbReference type="ARBA" id="ARBA00023002"/>
    </source>
</evidence>
<dbReference type="GO" id="GO:0071949">
    <property type="term" value="F:FAD binding"/>
    <property type="evidence" value="ECO:0007669"/>
    <property type="project" value="InterPro"/>
</dbReference>
<protein>
    <recommendedName>
        <fullName evidence="4">FAD-binding domain-containing protein</fullName>
    </recommendedName>
</protein>
<sequence>MLAEDLPHGTIRFGCQLLSVELDHFTNFPTLLLSDGRKLKAKILIGCDGASSVVAEFLKIKPKKVFPACAVRALTYYPNSHGFAPEFVRTHGNNAVCGRSIINENLVFWFILLPGYPQDSELESDIFKNPERIKQMALEKTSSFPKETIEMIKDCDMTSLSLTHLWYRPAWEILLGTFRKGTVTVAGDSMHVMGPFLGQGGSAAMEDAIALARCLAHKIHGEIGLEGKEGPRKEVEEAMELYVKERRMRLVRLSAQAYVTGLMLGSASMIRKLLLLALIIVLFQDPLHHTRYDCGRL</sequence>